<dbReference type="KEGG" id="gsb:GSUB_17115"/>
<dbReference type="Proteomes" id="UP000035036">
    <property type="component" value="Plasmid pGSUB1"/>
</dbReference>
<keyword evidence="2" id="KW-1185">Reference proteome</keyword>
<evidence type="ECO:0000313" key="1">
    <source>
        <dbReference type="EMBL" id="AJF08209.1"/>
    </source>
</evidence>
<name>A0A0B5FU74_9BACT</name>
<accession>A0A0B5FU74</accession>
<reference evidence="1 2" key="1">
    <citation type="journal article" date="2015" name="Genome Announc.">
        <title>Genomes of Geoalkalibacter ferrihydriticus Z-0531T and Geoalkalibacter subterraneus Red1T, Two Haloalkaliphilic Metal-Reducing Deltaproteobacteria.</title>
        <authorList>
            <person name="Badalamenti J.P."/>
            <person name="Krajmalnik-Brown R."/>
            <person name="Torres C.I."/>
            <person name="Bond D.R."/>
        </authorList>
    </citation>
    <scope>NUCLEOTIDE SEQUENCE [LARGE SCALE GENOMIC DNA]</scope>
    <source>
        <strain evidence="1 2">Red1</strain>
        <plasmid evidence="2">Plasmid pGSUB1</plasmid>
    </source>
</reference>
<dbReference type="AlphaFoldDB" id="A0A0B5FU74"/>
<dbReference type="RefSeq" id="WP_040202843.1">
    <property type="nucleotide sequence ID" value="NZ_CP010312.1"/>
</dbReference>
<evidence type="ECO:0000313" key="2">
    <source>
        <dbReference type="Proteomes" id="UP000035036"/>
    </source>
</evidence>
<geneLocation type="plasmid" evidence="1 2">
    <name>pGSUB1</name>
</geneLocation>
<keyword evidence="1" id="KW-0614">Plasmid</keyword>
<gene>
    <name evidence="1" type="ORF">GSUB_17115</name>
</gene>
<dbReference type="HOGENOM" id="CLU_2716710_0_0_7"/>
<protein>
    <submittedName>
        <fullName evidence="1">Uncharacterized protein</fullName>
    </submittedName>
</protein>
<dbReference type="EMBL" id="CP010312">
    <property type="protein sequence ID" value="AJF08209.1"/>
    <property type="molecule type" value="Genomic_DNA"/>
</dbReference>
<proteinExistence type="predicted"/>
<sequence length="72" mass="8342">MFKYEAVLLDRAGQQISTMPAPTLRKATTVAQYLISPRYAEEHQTCHTELGTHKVEVRQTKNQKCVWEKTLH</sequence>
<organism evidence="1 2">
    <name type="scientific">Geoalkalibacter subterraneus</name>
    <dbReference type="NCBI Taxonomy" id="483547"/>
    <lineage>
        <taxon>Bacteria</taxon>
        <taxon>Pseudomonadati</taxon>
        <taxon>Thermodesulfobacteriota</taxon>
        <taxon>Desulfuromonadia</taxon>
        <taxon>Desulfuromonadales</taxon>
        <taxon>Geoalkalibacteraceae</taxon>
        <taxon>Geoalkalibacter</taxon>
    </lineage>
</organism>